<evidence type="ECO:0000256" key="2">
    <source>
        <dbReference type="ARBA" id="ARBA00010742"/>
    </source>
</evidence>
<dbReference type="SUPFAM" id="SSF53850">
    <property type="entry name" value="Periplasmic binding protein-like II"/>
    <property type="match status" value="1"/>
</dbReference>
<dbReference type="STRING" id="673.AL542_03215"/>
<dbReference type="KEGG" id="gho:AL542_03215"/>
<evidence type="ECO:0000313" key="6">
    <source>
        <dbReference type="Proteomes" id="UP000254512"/>
    </source>
</evidence>
<gene>
    <name evidence="5" type="ORF">NCTC11645_03473</name>
</gene>
<comment type="similarity">
    <text evidence="2">Belongs to the bacterial solute-binding protein SsuA/TauA family.</text>
</comment>
<dbReference type="InterPro" id="IPR001638">
    <property type="entry name" value="Solute-binding_3/MltF_N"/>
</dbReference>
<dbReference type="RefSeq" id="WP_005504789.1">
    <property type="nucleotide sequence ID" value="NZ_CABMOB010000001.1"/>
</dbReference>
<dbReference type="GO" id="GO:0042597">
    <property type="term" value="C:periplasmic space"/>
    <property type="evidence" value="ECO:0007669"/>
    <property type="project" value="UniProtKB-SubCell"/>
</dbReference>
<feature type="domain" description="Solute-binding protein family 3/N-terminal" evidence="4">
    <location>
        <begin position="31"/>
        <end position="256"/>
    </location>
</feature>
<accession>A0A377J7Y1</accession>
<reference evidence="5 6" key="1">
    <citation type="submission" date="2018-06" db="EMBL/GenBank/DDBJ databases">
        <authorList>
            <consortium name="Pathogen Informatics"/>
            <person name="Doyle S."/>
        </authorList>
    </citation>
    <scope>NUCLEOTIDE SEQUENCE [LARGE SCALE GENOMIC DNA]</scope>
    <source>
        <strain evidence="5 6">NCTC11645</strain>
    </source>
</reference>
<dbReference type="Gene3D" id="3.40.190.10">
    <property type="entry name" value="Periplasmic binding protein-like II"/>
    <property type="match status" value="2"/>
</dbReference>
<evidence type="ECO:0000313" key="5">
    <source>
        <dbReference type="EMBL" id="STO98488.1"/>
    </source>
</evidence>
<comment type="subcellular location">
    <subcellularLocation>
        <location evidence="1">Periplasm</location>
    </subcellularLocation>
</comment>
<evidence type="ECO:0000256" key="3">
    <source>
        <dbReference type="ARBA" id="ARBA00022729"/>
    </source>
</evidence>
<evidence type="ECO:0000259" key="4">
    <source>
        <dbReference type="SMART" id="SM00062"/>
    </source>
</evidence>
<dbReference type="Proteomes" id="UP000254512">
    <property type="component" value="Unassembled WGS sequence"/>
</dbReference>
<sequence length="331" mass="36588">MKLTVAFIAIALLVVGIVSLETGKMAAPSPALRIATSNTPLSAPLIIAQEKGYFVGQGLNIKLILAHGGVNCMNMLLRGDADLATTSDSVAMFSRFEREDFGVLASFAESDNDIKIMSLVQRQSLPLSAVENSRVGVVESSASEFFVDAYLKMEGLDTQYVEKVSYQPQQLGDALFNQKVDYISVWEPYGYTLSRDYPGRVFHFDTQGINNLHFLLVHRNDDQGNITIPSKTIDNLVDALDLANQFIHREPERAREIVADFLNLPNEQLTALWPDYTFRLSLSDAMYLSLSMQANWAIASGKVSKDVMPDYRGLFVHSPLLPSASLLQSSP</sequence>
<dbReference type="GeneID" id="58894900"/>
<dbReference type="EMBL" id="UGHD01000003">
    <property type="protein sequence ID" value="STO98488.1"/>
    <property type="molecule type" value="Genomic_DNA"/>
</dbReference>
<keyword evidence="3" id="KW-0732">Signal</keyword>
<organism evidence="5 6">
    <name type="scientific">Grimontia hollisae</name>
    <name type="common">Vibrio hollisae</name>
    <dbReference type="NCBI Taxonomy" id="673"/>
    <lineage>
        <taxon>Bacteria</taxon>
        <taxon>Pseudomonadati</taxon>
        <taxon>Pseudomonadota</taxon>
        <taxon>Gammaproteobacteria</taxon>
        <taxon>Vibrionales</taxon>
        <taxon>Vibrionaceae</taxon>
        <taxon>Grimontia</taxon>
    </lineage>
</organism>
<dbReference type="GO" id="GO:0042918">
    <property type="term" value="P:alkanesulfonate transmembrane transport"/>
    <property type="evidence" value="ECO:0007669"/>
    <property type="project" value="TreeGrafter"/>
</dbReference>
<dbReference type="PANTHER" id="PTHR30024:SF47">
    <property type="entry name" value="TAURINE-BINDING PERIPLASMIC PROTEIN"/>
    <property type="match status" value="1"/>
</dbReference>
<dbReference type="AlphaFoldDB" id="A0A377J7Y1"/>
<dbReference type="Pfam" id="PF09084">
    <property type="entry name" value="NMT1"/>
    <property type="match status" value="1"/>
</dbReference>
<dbReference type="SMART" id="SM00062">
    <property type="entry name" value="PBPb"/>
    <property type="match status" value="1"/>
</dbReference>
<proteinExistence type="inferred from homology"/>
<protein>
    <submittedName>
        <fullName evidence="5">ABC-type taurine transport system, periplasmic component</fullName>
    </submittedName>
</protein>
<evidence type="ECO:0000256" key="1">
    <source>
        <dbReference type="ARBA" id="ARBA00004418"/>
    </source>
</evidence>
<dbReference type="PANTHER" id="PTHR30024">
    <property type="entry name" value="ALIPHATIC SULFONATES-BINDING PROTEIN-RELATED"/>
    <property type="match status" value="1"/>
</dbReference>
<dbReference type="InterPro" id="IPR015168">
    <property type="entry name" value="SsuA/THI5"/>
</dbReference>
<name>A0A377J7Y1_GRIHO</name>